<feature type="transmembrane region" description="Helical" evidence="1">
    <location>
        <begin position="6"/>
        <end position="26"/>
    </location>
</feature>
<sequence length="45" mass="5076">MTLYQLFMCWLIVNELVVVVVILRAADRKGSAAPATESRAMRPVR</sequence>
<dbReference type="AlphaFoldDB" id="A0A840N555"/>
<dbReference type="EMBL" id="JACHIJ010000002">
    <property type="protein sequence ID" value="MBB5051856.1"/>
    <property type="molecule type" value="Genomic_DNA"/>
</dbReference>
<evidence type="ECO:0000313" key="3">
    <source>
        <dbReference type="Proteomes" id="UP000521227"/>
    </source>
</evidence>
<proteinExistence type="predicted"/>
<reference evidence="2 3" key="1">
    <citation type="submission" date="2020-08" db="EMBL/GenBank/DDBJ databases">
        <title>Genomic Encyclopedia of Type Strains, Phase IV (KMG-IV): sequencing the most valuable type-strain genomes for metagenomic binning, comparative biology and taxonomic classification.</title>
        <authorList>
            <person name="Goeker M."/>
        </authorList>
    </citation>
    <scope>NUCLEOTIDE SEQUENCE [LARGE SCALE GENOMIC DNA]</scope>
    <source>
        <strain evidence="2 3">DSM 17498</strain>
    </source>
</reference>
<name>A0A840N555_9BRAD</name>
<evidence type="ECO:0000256" key="1">
    <source>
        <dbReference type="SAM" id="Phobius"/>
    </source>
</evidence>
<dbReference type="Proteomes" id="UP000521227">
    <property type="component" value="Unassembled WGS sequence"/>
</dbReference>
<keyword evidence="1" id="KW-0812">Transmembrane</keyword>
<keyword evidence="1" id="KW-0472">Membrane</keyword>
<gene>
    <name evidence="2" type="ORF">HNQ36_001810</name>
</gene>
<organism evidence="2 3">
    <name type="scientific">Afipia massiliensis</name>
    <dbReference type="NCBI Taxonomy" id="211460"/>
    <lineage>
        <taxon>Bacteria</taxon>
        <taxon>Pseudomonadati</taxon>
        <taxon>Pseudomonadota</taxon>
        <taxon>Alphaproteobacteria</taxon>
        <taxon>Hyphomicrobiales</taxon>
        <taxon>Nitrobacteraceae</taxon>
        <taxon>Afipia</taxon>
    </lineage>
</organism>
<dbReference type="RefSeq" id="WP_160166490.1">
    <property type="nucleotide sequence ID" value="NZ_JACHIJ010000002.1"/>
</dbReference>
<keyword evidence="1" id="KW-1133">Transmembrane helix</keyword>
<evidence type="ECO:0000313" key="2">
    <source>
        <dbReference type="EMBL" id="MBB5051856.1"/>
    </source>
</evidence>
<accession>A0A840N555</accession>
<protein>
    <submittedName>
        <fullName evidence="2">Uncharacterized protein</fullName>
    </submittedName>
</protein>
<comment type="caution">
    <text evidence="2">The sequence shown here is derived from an EMBL/GenBank/DDBJ whole genome shotgun (WGS) entry which is preliminary data.</text>
</comment>